<dbReference type="Gene3D" id="2.160.20.10">
    <property type="entry name" value="Single-stranded right-handed beta-helix, Pectin lyase-like"/>
    <property type="match status" value="1"/>
</dbReference>
<dbReference type="InterPro" id="IPR012334">
    <property type="entry name" value="Pectin_lyas_fold"/>
</dbReference>
<sequence>MNTIEINDPYIGEWTTFIETDRTYNGDAITDAYCDDILYKKVGNVYYRRVLEDSRVDIRWFGALPDGITDCSDAIQQAFISADQFKLSVTSGKGTYLITKTIYIPQNPDLAFLSKTYDFNESVFLIQSDFTVFESGYYDQGELVSAIGEPNDTNNCFGIKFGNFSLLTTLYNVTSPALVIKDWHQGCELSNISSQKFSTLLKSINNYYTVFDDLRTTHQNEARIGERFIFLGDINLNVFRALVAANSLVGYKFDGPLRACHFDAISVEGVTTGIQFNSEVNNCSIVNSYIEGFEKAFEFKSYIDNFTIDNNYINFLSRPGSKLISYVGLPINNIHLLPSNIFVHMLGYNQLFENTENDYGYGIEIGLNTSYGSSINNFLLNDFGANYNLNGKIRFPTYLANIQNAKGLISGNYSGQYTRGYDGASGFEVNSSQPNLVHLKTKIKHTWTQIVYVNLQVYVGSVVKYYRGFFIGNVFYEFGSSGISVTTGLESIVNSDGFIDIQGGSYESGDIISVKGEVRLI</sequence>
<dbReference type="EMBL" id="JAUSRL010000004">
    <property type="protein sequence ID" value="MDP9960810.1"/>
    <property type="molecule type" value="Genomic_DNA"/>
</dbReference>
<dbReference type="InterPro" id="IPR011050">
    <property type="entry name" value="Pectin_lyase_fold/virulence"/>
</dbReference>
<organism evidence="1 2">
    <name type="scientific">Chryseobacterium lathyri</name>
    <dbReference type="NCBI Taxonomy" id="395933"/>
    <lineage>
        <taxon>Bacteria</taxon>
        <taxon>Pseudomonadati</taxon>
        <taxon>Bacteroidota</taxon>
        <taxon>Flavobacteriia</taxon>
        <taxon>Flavobacteriales</taxon>
        <taxon>Weeksellaceae</taxon>
        <taxon>Chryseobacterium group</taxon>
        <taxon>Chryseobacterium</taxon>
    </lineage>
</organism>
<keyword evidence="2" id="KW-1185">Reference proteome</keyword>
<protein>
    <recommendedName>
        <fullName evidence="3">Pectate lyase superfamily protein domain-containing protein</fullName>
    </recommendedName>
</protein>
<dbReference type="RefSeq" id="WP_306844368.1">
    <property type="nucleotide sequence ID" value="NZ_JAUSRL010000004.1"/>
</dbReference>
<evidence type="ECO:0000313" key="1">
    <source>
        <dbReference type="EMBL" id="MDP9960810.1"/>
    </source>
</evidence>
<name>A0ABT9SQT4_9FLAO</name>
<evidence type="ECO:0008006" key="3">
    <source>
        <dbReference type="Google" id="ProtNLM"/>
    </source>
</evidence>
<dbReference type="Proteomes" id="UP001235513">
    <property type="component" value="Unassembled WGS sequence"/>
</dbReference>
<dbReference type="SUPFAM" id="SSF51126">
    <property type="entry name" value="Pectin lyase-like"/>
    <property type="match status" value="1"/>
</dbReference>
<proteinExistence type="predicted"/>
<accession>A0ABT9SQT4</accession>
<evidence type="ECO:0000313" key="2">
    <source>
        <dbReference type="Proteomes" id="UP001235513"/>
    </source>
</evidence>
<comment type="caution">
    <text evidence="1">The sequence shown here is derived from an EMBL/GenBank/DDBJ whole genome shotgun (WGS) entry which is preliminary data.</text>
</comment>
<reference evidence="1 2" key="1">
    <citation type="submission" date="2023-07" db="EMBL/GenBank/DDBJ databases">
        <title>Sorghum-associated microbial communities from plants grown in Nebraska, USA.</title>
        <authorList>
            <person name="Schachtman D."/>
        </authorList>
    </citation>
    <scope>NUCLEOTIDE SEQUENCE [LARGE SCALE GENOMIC DNA]</scope>
    <source>
        <strain evidence="1 2">CC351</strain>
    </source>
</reference>
<gene>
    <name evidence="1" type="ORF">J2T04_002698</name>
</gene>